<proteinExistence type="predicted"/>
<protein>
    <submittedName>
        <fullName evidence="1">Uncharacterized protein</fullName>
    </submittedName>
</protein>
<evidence type="ECO:0000313" key="1">
    <source>
        <dbReference type="EMBL" id="QKQ27488.1"/>
    </source>
</evidence>
<gene>
    <name evidence="1" type="ORF">HUE57_15255</name>
</gene>
<dbReference type="KEGG" id="rev:HUE57_15255"/>
<dbReference type="Proteomes" id="UP000509658">
    <property type="component" value="Chromosome"/>
</dbReference>
<accession>A0A6N0HYP0</accession>
<reference evidence="1 2" key="1">
    <citation type="submission" date="2020-05" db="EMBL/GenBank/DDBJ databases">
        <title>Horizontal transmission and recombination maintain forever young bacterial symbiont genomes.</title>
        <authorList>
            <person name="Russell S.L."/>
            <person name="Pepper-Tunick E."/>
            <person name="Svedberg J."/>
            <person name="Byrne A."/>
            <person name="Ruelas Castillo J."/>
            <person name="Vollmers C."/>
            <person name="Beinart R.A."/>
            <person name="Corbett-Detig R."/>
        </authorList>
    </citation>
    <scope>NUCLEOTIDE SEQUENCE [LARGE SCALE GENOMIC DNA]</scope>
    <source>
        <strain evidence="1">Santa_Monica_outfall</strain>
    </source>
</reference>
<evidence type="ECO:0000313" key="2">
    <source>
        <dbReference type="Proteomes" id="UP000509658"/>
    </source>
</evidence>
<keyword evidence="2" id="KW-1185">Reference proteome</keyword>
<sequence length="226" mass="26640">MSEEKRDLLIDNYIYRSVIARLSVEDRSDGMDFYRFEDMDWLCTEDRCEKKNKRIVAKNVKRLYNAVDQYRLNCEYDLEGLRGKLDTYISYDLNELEVNSVGDHRVFRTTDKLFQSINRITDGKSGEYRRTSSRLETQFNRSGKVMVTCVAVATVLSNTNSKVKEAMEQGTACQPYDRLKACLKEFAEVSQAIYRRKIEYRDERGYQLIDLQEPLRFMDWLSSKGE</sequence>
<organism evidence="1 2">
    <name type="scientific">Candidatus Reidiella endopervernicosa</name>
    <dbReference type="NCBI Taxonomy" id="2738883"/>
    <lineage>
        <taxon>Bacteria</taxon>
        <taxon>Pseudomonadati</taxon>
        <taxon>Pseudomonadota</taxon>
        <taxon>Gammaproteobacteria</taxon>
        <taxon>Candidatus Reidiella</taxon>
    </lineage>
</organism>
<dbReference type="EMBL" id="CP054491">
    <property type="protein sequence ID" value="QKQ27488.1"/>
    <property type="molecule type" value="Genomic_DNA"/>
</dbReference>
<name>A0A6N0HYP0_9GAMM</name>
<dbReference type="AlphaFoldDB" id="A0A6N0HYP0"/>
<dbReference type="RefSeq" id="WP_174673474.1">
    <property type="nucleotide sequence ID" value="NZ_CP054491.1"/>
</dbReference>